<accession>A0ABV4AHN3</accession>
<gene>
    <name evidence="9" type="ORF">AB5I84_09305</name>
</gene>
<dbReference type="PIRSF" id="PIRSF016578">
    <property type="entry name" value="HsaA"/>
    <property type="match status" value="1"/>
</dbReference>
<dbReference type="EC" id="1.-.-.-" evidence="9"/>
<dbReference type="Gene3D" id="2.40.110.10">
    <property type="entry name" value="Butyryl-CoA Dehydrogenase, subunit A, domain 2"/>
    <property type="match status" value="1"/>
</dbReference>
<evidence type="ECO:0000313" key="10">
    <source>
        <dbReference type="Proteomes" id="UP001562065"/>
    </source>
</evidence>
<comment type="similarity">
    <text evidence="2 5">Belongs to the acyl-CoA dehydrogenase family.</text>
</comment>
<keyword evidence="5 9" id="KW-0560">Oxidoreductase</keyword>
<evidence type="ECO:0000259" key="8">
    <source>
        <dbReference type="Pfam" id="PF02771"/>
    </source>
</evidence>
<dbReference type="RefSeq" id="WP_369455578.1">
    <property type="nucleotide sequence ID" value="NZ_JBGCUO010000001.1"/>
</dbReference>
<dbReference type="PANTHER" id="PTHR43884">
    <property type="entry name" value="ACYL-COA DEHYDROGENASE"/>
    <property type="match status" value="1"/>
</dbReference>
<evidence type="ECO:0000256" key="5">
    <source>
        <dbReference type="RuleBase" id="RU362125"/>
    </source>
</evidence>
<keyword evidence="3 5" id="KW-0285">Flavoprotein</keyword>
<evidence type="ECO:0000313" key="9">
    <source>
        <dbReference type="EMBL" id="MEY1662342.1"/>
    </source>
</evidence>
<dbReference type="PROSITE" id="PS00072">
    <property type="entry name" value="ACYL_COA_DH_1"/>
    <property type="match status" value="1"/>
</dbReference>
<dbReference type="Gene3D" id="1.10.540.10">
    <property type="entry name" value="Acyl-CoA dehydrogenase/oxidase, N-terminal domain"/>
    <property type="match status" value="1"/>
</dbReference>
<evidence type="ECO:0000259" key="6">
    <source>
        <dbReference type="Pfam" id="PF00441"/>
    </source>
</evidence>
<dbReference type="Pfam" id="PF02771">
    <property type="entry name" value="Acyl-CoA_dh_N"/>
    <property type="match status" value="1"/>
</dbReference>
<feature type="domain" description="Acyl-CoA dehydrogenase/oxidase N-terminal" evidence="8">
    <location>
        <begin position="9"/>
        <end position="117"/>
    </location>
</feature>
<name>A0ABV4AHN3_9GAMM</name>
<dbReference type="InterPro" id="IPR006089">
    <property type="entry name" value="Acyl-CoA_DH_CS"/>
</dbReference>
<dbReference type="Pfam" id="PF02770">
    <property type="entry name" value="Acyl-CoA_dh_M"/>
    <property type="match status" value="1"/>
</dbReference>
<feature type="domain" description="Acyl-CoA oxidase/dehydrogenase middle" evidence="7">
    <location>
        <begin position="121"/>
        <end position="217"/>
    </location>
</feature>
<evidence type="ECO:0000256" key="1">
    <source>
        <dbReference type="ARBA" id="ARBA00001974"/>
    </source>
</evidence>
<dbReference type="Gene3D" id="1.20.140.10">
    <property type="entry name" value="Butyryl-CoA Dehydrogenase, subunit A, domain 3"/>
    <property type="match status" value="1"/>
</dbReference>
<dbReference type="EMBL" id="JBGCUO010000001">
    <property type="protein sequence ID" value="MEY1662342.1"/>
    <property type="molecule type" value="Genomic_DNA"/>
</dbReference>
<evidence type="ECO:0000256" key="4">
    <source>
        <dbReference type="ARBA" id="ARBA00022827"/>
    </source>
</evidence>
<keyword evidence="10" id="KW-1185">Reference proteome</keyword>
<dbReference type="GO" id="GO:0016491">
    <property type="term" value="F:oxidoreductase activity"/>
    <property type="evidence" value="ECO:0007669"/>
    <property type="project" value="UniProtKB-KW"/>
</dbReference>
<sequence length="384" mass="42006">MIRDQEMMNAFLDTVSSFVREQLVPNEELVAETDEIPEHIVQAMRDMGLFGLTIPEQYGGLGLTMEEESRVMFELGKTSPAFRSIIGTTVGIGSQGILMDGTDEQKQRYLPQLATGEKMASFALTEPESGSDAASLRTTALRDGDHYVVNGTKRFITNAPHAGLFTLMARTDPAVKGAGGISSFIVDAGTPGISFGKRDKKMGQRGAHTCDVIFENCRVPAANLIGLKEGQGFKTAMKVLDKGRIHIAAICVGVAERMLQDALEYAVERQQFGQRIADFQLVQGMLADSKAELYASKCMVLDAAQRRDNGENISTEAACAKMYASEMCGRVADRAVQIFGGAGYMAEYGIERFYRDVRLFRIYEGTTQVQQMIIARNMVRALGA</sequence>
<keyword evidence="4 5" id="KW-0274">FAD</keyword>
<evidence type="ECO:0000259" key="7">
    <source>
        <dbReference type="Pfam" id="PF02770"/>
    </source>
</evidence>
<dbReference type="InterPro" id="IPR009075">
    <property type="entry name" value="AcylCo_DH/oxidase_C"/>
</dbReference>
<dbReference type="PANTHER" id="PTHR43884:SF40">
    <property type="entry name" value="ACYL-COA DEHYDROGENASE"/>
    <property type="match status" value="1"/>
</dbReference>
<dbReference type="InterPro" id="IPR006091">
    <property type="entry name" value="Acyl-CoA_Oxase/DH_mid-dom"/>
</dbReference>
<dbReference type="PROSITE" id="PS00073">
    <property type="entry name" value="ACYL_COA_DH_2"/>
    <property type="match status" value="1"/>
</dbReference>
<protein>
    <submittedName>
        <fullName evidence="9">Acyl-CoA dehydrogenase family protein</fullName>
        <ecNumber evidence="9">1.-.-.-</ecNumber>
    </submittedName>
</protein>
<dbReference type="SUPFAM" id="SSF47203">
    <property type="entry name" value="Acyl-CoA dehydrogenase C-terminal domain-like"/>
    <property type="match status" value="1"/>
</dbReference>
<dbReference type="SUPFAM" id="SSF56645">
    <property type="entry name" value="Acyl-CoA dehydrogenase NM domain-like"/>
    <property type="match status" value="1"/>
</dbReference>
<reference evidence="9 10" key="1">
    <citation type="submission" date="2024-07" db="EMBL/GenBank/DDBJ databases">
        <authorList>
            <person name="Ren Q."/>
        </authorList>
    </citation>
    <scope>NUCLEOTIDE SEQUENCE [LARGE SCALE GENOMIC DNA]</scope>
    <source>
        <strain evidence="9 10">REN37</strain>
    </source>
</reference>
<dbReference type="InterPro" id="IPR013786">
    <property type="entry name" value="AcylCoA_DH/ox_N"/>
</dbReference>
<dbReference type="Pfam" id="PF00441">
    <property type="entry name" value="Acyl-CoA_dh_1"/>
    <property type="match status" value="1"/>
</dbReference>
<evidence type="ECO:0000256" key="3">
    <source>
        <dbReference type="ARBA" id="ARBA00022630"/>
    </source>
</evidence>
<dbReference type="InterPro" id="IPR009100">
    <property type="entry name" value="AcylCoA_DH/oxidase_NM_dom_sf"/>
</dbReference>
<evidence type="ECO:0000256" key="2">
    <source>
        <dbReference type="ARBA" id="ARBA00009347"/>
    </source>
</evidence>
<organism evidence="9 10">
    <name type="scientific">Isoalcanivorax beigongshangi</name>
    <dbReference type="NCBI Taxonomy" id="3238810"/>
    <lineage>
        <taxon>Bacteria</taxon>
        <taxon>Pseudomonadati</taxon>
        <taxon>Pseudomonadota</taxon>
        <taxon>Gammaproteobacteria</taxon>
        <taxon>Oceanospirillales</taxon>
        <taxon>Alcanivoracaceae</taxon>
        <taxon>Isoalcanivorax</taxon>
    </lineage>
</organism>
<feature type="domain" description="Acyl-CoA dehydrogenase/oxidase C-terminal" evidence="6">
    <location>
        <begin position="230"/>
        <end position="378"/>
    </location>
</feature>
<dbReference type="Proteomes" id="UP001562065">
    <property type="component" value="Unassembled WGS sequence"/>
</dbReference>
<dbReference type="InterPro" id="IPR037069">
    <property type="entry name" value="AcylCoA_DH/ox_N_sf"/>
</dbReference>
<comment type="caution">
    <text evidence="9">The sequence shown here is derived from an EMBL/GenBank/DDBJ whole genome shotgun (WGS) entry which is preliminary data.</text>
</comment>
<comment type="cofactor">
    <cofactor evidence="1 5">
        <name>FAD</name>
        <dbReference type="ChEBI" id="CHEBI:57692"/>
    </cofactor>
</comment>
<dbReference type="InterPro" id="IPR046373">
    <property type="entry name" value="Acyl-CoA_Oxase/DH_mid-dom_sf"/>
</dbReference>
<dbReference type="InterPro" id="IPR036250">
    <property type="entry name" value="AcylCo_DH-like_C"/>
</dbReference>
<proteinExistence type="inferred from homology"/>